<feature type="region of interest" description="Disordered" evidence="1">
    <location>
        <begin position="189"/>
        <end position="212"/>
    </location>
</feature>
<dbReference type="AlphaFoldDB" id="A0A5S6QI24"/>
<sequence length="257" mass="28880">MKGRSYIASIKARTSLVPTRLQTLRELHFTHGLIVRRHDVIVKKPASLAETNGFTVTVEPTLRHDDLVYKPDLIAVKGSKAWVIDVAIPFESADVLARRHAEKSRKYACLAGPVCKLTGAKEYATGSIVIGARGGWCSRNNATLKEMQWSLTEQCKGLLCTMVLERTNQLISWFMRTTTALAFQDVRRTRGHGGQERTTSAHGRRPTTTADRAHRLAVPRLLSGSHMRVPLSQYSEHWNRRSNMDPMKPMPQPDTIQ</sequence>
<feature type="compositionally biased region" description="Polar residues" evidence="1">
    <location>
        <begin position="196"/>
        <end position="210"/>
    </location>
</feature>
<proteinExistence type="predicted"/>
<name>A0A5S6QI24_TRIMR</name>
<keyword evidence="2" id="KW-1185">Reference proteome</keyword>
<organism evidence="2 3">
    <name type="scientific">Trichuris muris</name>
    <name type="common">Mouse whipworm</name>
    <dbReference type="NCBI Taxonomy" id="70415"/>
    <lineage>
        <taxon>Eukaryota</taxon>
        <taxon>Metazoa</taxon>
        <taxon>Ecdysozoa</taxon>
        <taxon>Nematoda</taxon>
        <taxon>Enoplea</taxon>
        <taxon>Dorylaimia</taxon>
        <taxon>Trichinellida</taxon>
        <taxon>Trichuridae</taxon>
        <taxon>Trichuris</taxon>
    </lineage>
</organism>
<evidence type="ECO:0000313" key="3">
    <source>
        <dbReference type="WBParaSite" id="TMUE_2000006795.1"/>
    </source>
</evidence>
<reference evidence="3" key="1">
    <citation type="submission" date="2019-12" db="UniProtKB">
        <authorList>
            <consortium name="WormBaseParasite"/>
        </authorList>
    </citation>
    <scope>IDENTIFICATION</scope>
</reference>
<protein>
    <submittedName>
        <fullName evidence="3">Uncharacterized protein</fullName>
    </submittedName>
</protein>
<feature type="compositionally biased region" description="Pro residues" evidence="1">
    <location>
        <begin position="248"/>
        <end position="257"/>
    </location>
</feature>
<evidence type="ECO:0000256" key="1">
    <source>
        <dbReference type="SAM" id="MobiDB-lite"/>
    </source>
</evidence>
<dbReference type="Proteomes" id="UP000046395">
    <property type="component" value="Unassembled WGS sequence"/>
</dbReference>
<accession>A0A5S6QI24</accession>
<dbReference type="WBParaSite" id="TMUE_2000006795.1">
    <property type="protein sequence ID" value="TMUE_2000006795.1"/>
    <property type="gene ID" value="WBGene00286231"/>
</dbReference>
<evidence type="ECO:0000313" key="2">
    <source>
        <dbReference type="Proteomes" id="UP000046395"/>
    </source>
</evidence>
<feature type="region of interest" description="Disordered" evidence="1">
    <location>
        <begin position="234"/>
        <end position="257"/>
    </location>
</feature>